<evidence type="ECO:0000313" key="2">
    <source>
        <dbReference type="EMBL" id="RVX72303.1"/>
    </source>
</evidence>
<feature type="compositionally biased region" description="Low complexity" evidence="1">
    <location>
        <begin position="244"/>
        <end position="260"/>
    </location>
</feature>
<feature type="region of interest" description="Disordered" evidence="1">
    <location>
        <begin position="193"/>
        <end position="305"/>
    </location>
</feature>
<feature type="compositionally biased region" description="Basic and acidic residues" evidence="1">
    <location>
        <begin position="295"/>
        <end position="305"/>
    </location>
</feature>
<dbReference type="OrthoDB" id="4119788at2759"/>
<feature type="compositionally biased region" description="Basic and acidic residues" evidence="1">
    <location>
        <begin position="208"/>
        <end position="219"/>
    </location>
</feature>
<feature type="compositionally biased region" description="Low complexity" evidence="1">
    <location>
        <begin position="40"/>
        <end position="75"/>
    </location>
</feature>
<dbReference type="AlphaFoldDB" id="A0A438N945"/>
<accession>A0A438N945</accession>
<organism evidence="2 3">
    <name type="scientific">Exophiala mesophila</name>
    <name type="common">Black yeast-like fungus</name>
    <dbReference type="NCBI Taxonomy" id="212818"/>
    <lineage>
        <taxon>Eukaryota</taxon>
        <taxon>Fungi</taxon>
        <taxon>Dikarya</taxon>
        <taxon>Ascomycota</taxon>
        <taxon>Pezizomycotina</taxon>
        <taxon>Eurotiomycetes</taxon>
        <taxon>Chaetothyriomycetidae</taxon>
        <taxon>Chaetothyriales</taxon>
        <taxon>Herpotrichiellaceae</taxon>
        <taxon>Exophiala</taxon>
    </lineage>
</organism>
<proteinExistence type="predicted"/>
<name>A0A438N945_EXOME</name>
<evidence type="ECO:0000256" key="1">
    <source>
        <dbReference type="SAM" id="MobiDB-lite"/>
    </source>
</evidence>
<feature type="region of interest" description="Disordered" evidence="1">
    <location>
        <begin position="1"/>
        <end position="75"/>
    </location>
</feature>
<evidence type="ECO:0000313" key="3">
    <source>
        <dbReference type="Proteomes" id="UP000288859"/>
    </source>
</evidence>
<dbReference type="VEuPathDB" id="FungiDB:PV10_02079"/>
<dbReference type="Proteomes" id="UP000288859">
    <property type="component" value="Unassembled WGS sequence"/>
</dbReference>
<reference evidence="2 3" key="1">
    <citation type="submission" date="2017-03" db="EMBL/GenBank/DDBJ databases">
        <title>Genomes of endolithic fungi from Antarctica.</title>
        <authorList>
            <person name="Coleine C."/>
            <person name="Masonjones S."/>
            <person name="Stajich J.E."/>
        </authorList>
    </citation>
    <scope>NUCLEOTIDE SEQUENCE [LARGE SCALE GENOMIC DNA]</scope>
    <source>
        <strain evidence="2 3">CCFEE 6314</strain>
    </source>
</reference>
<gene>
    <name evidence="2" type="ORF">B0A52_04508</name>
</gene>
<dbReference type="EMBL" id="NAJM01000013">
    <property type="protein sequence ID" value="RVX72303.1"/>
    <property type="molecule type" value="Genomic_DNA"/>
</dbReference>
<sequence>MLHIQDHQLRQQPWPIPVEDETESKYDTAITPRRRPSPSPSSIFDTQTSSTRPSSSPASSSLLSTAPTTTTTLDATSQHPLRLSLKICISRQAQRPSKLIPKLLRLLQTTPTYGLEEDWLRSALEVMHVHLGLMETGFDVDGFIAYASEAAKEFSLYDTTEDYEDGGNEDDVHVLELDYLSFVHRNNQVKALLSQQTQSPRRNHHKRDLYDGHRYDRSPPPRYSASILPSDHDDAMPGPPPSSPQKSSSPSLQSNESSGPAGAMRRWVKTMRKFQVSPSPSQVKYRSAVHLQPWQRRDDPYGGLM</sequence>
<comment type="caution">
    <text evidence="2">The sequence shown here is derived from an EMBL/GenBank/DDBJ whole genome shotgun (WGS) entry which is preliminary data.</text>
</comment>
<protein>
    <submittedName>
        <fullName evidence="2">Uncharacterized protein</fullName>
    </submittedName>
</protein>